<evidence type="ECO:0000313" key="2">
    <source>
        <dbReference type="EMBL" id="EFH95754.1"/>
    </source>
</evidence>
<reference evidence="2 3" key="1">
    <citation type="submission" date="2010-05" db="EMBL/GenBank/DDBJ databases">
        <authorList>
            <person name="Muzny D."/>
            <person name="Qin X."/>
            <person name="Buhay C."/>
            <person name="Dugan-Rocha S."/>
            <person name="Ding Y."/>
            <person name="Chen G."/>
            <person name="Hawes A."/>
            <person name="Holder M."/>
            <person name="Jhangiani S."/>
            <person name="Johnson A."/>
            <person name="Khan Z."/>
            <person name="Li Z."/>
            <person name="Liu W."/>
            <person name="Liu X."/>
            <person name="Perez L."/>
            <person name="Shen H."/>
            <person name="Wang Q."/>
            <person name="Watt J."/>
            <person name="Xi L."/>
            <person name="Xin Y."/>
            <person name="Zhou J."/>
            <person name="Deng J."/>
            <person name="Jiang H."/>
            <person name="Liu Y."/>
            <person name="Qu J."/>
            <person name="Song X.-Z."/>
            <person name="Zhang L."/>
            <person name="Villasana D."/>
            <person name="Johnson A."/>
            <person name="Liu J."/>
            <person name="Liyanage D."/>
            <person name="Lorensuhewa L."/>
            <person name="Robinson T."/>
            <person name="Song A."/>
            <person name="Song B.-B."/>
            <person name="Dinh H."/>
            <person name="Thornton R."/>
            <person name="Coyle M."/>
            <person name="Francisco L."/>
            <person name="Jackson L."/>
            <person name="Javaid M."/>
            <person name="Korchina V."/>
            <person name="Kovar C."/>
            <person name="Mata R."/>
            <person name="Mathew T."/>
            <person name="Ngo R."/>
            <person name="Nguyen L."/>
            <person name="Nguyen N."/>
            <person name="Okwuonu G."/>
            <person name="Ongeri F."/>
            <person name="Pham C."/>
            <person name="Simmons D."/>
            <person name="Wilczek-Boney K."/>
            <person name="Hale W."/>
            <person name="Jakkamsetti A."/>
            <person name="Pham P."/>
            <person name="Ruth R."/>
            <person name="San Lucas F."/>
            <person name="Warren J."/>
            <person name="Zhang J."/>
            <person name="Zhao Z."/>
            <person name="Zhou C."/>
            <person name="Zhu D."/>
            <person name="Lee S."/>
            <person name="Bess C."/>
            <person name="Blankenburg K."/>
            <person name="Forbes L."/>
            <person name="Fu Q."/>
            <person name="Gubbala S."/>
            <person name="Hirani K."/>
            <person name="Jayaseelan J.C."/>
            <person name="Lara F."/>
            <person name="Munidasa M."/>
            <person name="Palculict T."/>
            <person name="Patil S."/>
            <person name="Pu L.-L."/>
            <person name="Saada N."/>
            <person name="Tang L."/>
            <person name="Weissenberger G."/>
            <person name="Zhu Y."/>
            <person name="Hemphill L."/>
            <person name="Shang Y."/>
            <person name="Youmans B."/>
            <person name="Ayvaz T."/>
            <person name="Ross M."/>
            <person name="Santibanez J."/>
            <person name="Aqrawi P."/>
            <person name="Gross S."/>
            <person name="Joshi V."/>
            <person name="Fowler G."/>
            <person name="Nazareth L."/>
            <person name="Reid J."/>
            <person name="Worley K."/>
            <person name="Petrosino J."/>
            <person name="Highlander S."/>
            <person name="Gibbs R."/>
        </authorList>
    </citation>
    <scope>NUCLEOTIDE SEQUENCE [LARGE SCALE GENOMIC DNA]</scope>
    <source>
        <strain evidence="2 3">MN8</strain>
    </source>
</reference>
<organism evidence="2 3">
    <name type="scientific">Staphylococcus aureus subsp. aureus MN8</name>
    <dbReference type="NCBI Taxonomy" id="548470"/>
    <lineage>
        <taxon>Bacteria</taxon>
        <taxon>Bacillati</taxon>
        <taxon>Bacillota</taxon>
        <taxon>Bacilli</taxon>
        <taxon>Bacillales</taxon>
        <taxon>Staphylococcaceae</taxon>
        <taxon>Staphylococcus</taxon>
    </lineage>
</organism>
<evidence type="ECO:0000259" key="1">
    <source>
        <dbReference type="Pfam" id="PF12728"/>
    </source>
</evidence>
<dbReference type="InterPro" id="IPR010093">
    <property type="entry name" value="SinI_DNA-bd"/>
</dbReference>
<dbReference type="Pfam" id="PF12728">
    <property type="entry name" value="HTH_17"/>
    <property type="match status" value="1"/>
</dbReference>
<name>A0A0E1X8M5_STAAU</name>
<evidence type="ECO:0000313" key="3">
    <source>
        <dbReference type="Proteomes" id="UP000003455"/>
    </source>
</evidence>
<dbReference type="InterPro" id="IPR041657">
    <property type="entry name" value="HTH_17"/>
</dbReference>
<accession>A0A0E1X8M5</accession>
<protein>
    <submittedName>
        <fullName evidence="2">DNA binding domain, excisionase family</fullName>
    </submittedName>
</protein>
<dbReference type="Proteomes" id="UP000003455">
    <property type="component" value="Chromosome"/>
</dbReference>
<feature type="domain" description="Helix-turn-helix" evidence="1">
    <location>
        <begin position="33"/>
        <end position="80"/>
    </location>
</feature>
<dbReference type="RefSeq" id="WP_000481967.1">
    <property type="nucleotide sequence ID" value="NZ_CM000952.1"/>
</dbReference>
<sequence>MFNINIDEDEARELLEQAINARVDELAKEKYFMTYKELSNYLNLSKPTIEELLINNGMKYYMVGSTYRFKKSDVDEFMEQLTAHMNIQNNDFKQVNIKKLLEARQ</sequence>
<comment type="caution">
    <text evidence="2">The sequence shown here is derived from an EMBL/GenBank/DDBJ whole genome shotgun (WGS) entry which is preliminary data.</text>
</comment>
<dbReference type="AlphaFoldDB" id="A0A0E1X8M5"/>
<dbReference type="NCBIfam" id="TIGR01764">
    <property type="entry name" value="excise"/>
    <property type="match status" value="1"/>
</dbReference>
<gene>
    <name evidence="2" type="ORF">HMPREF0769_11137</name>
</gene>
<dbReference type="GO" id="GO:0003677">
    <property type="term" value="F:DNA binding"/>
    <property type="evidence" value="ECO:0007669"/>
    <property type="project" value="InterPro"/>
</dbReference>
<dbReference type="EMBL" id="ACJA02000002">
    <property type="protein sequence ID" value="EFH95754.1"/>
    <property type="molecule type" value="Genomic_DNA"/>
</dbReference>
<proteinExistence type="predicted"/>
<dbReference type="HOGENOM" id="CLU_2248455_0_0_9"/>